<keyword evidence="4 5" id="KW-0472">Membrane</keyword>
<dbReference type="Pfam" id="PF06271">
    <property type="entry name" value="RDD"/>
    <property type="match status" value="1"/>
</dbReference>
<dbReference type="Proteomes" id="UP000198379">
    <property type="component" value="Unassembled WGS sequence"/>
</dbReference>
<dbReference type="GO" id="GO:0016020">
    <property type="term" value="C:membrane"/>
    <property type="evidence" value="ECO:0007669"/>
    <property type="project" value="UniProtKB-SubCell"/>
</dbReference>
<dbReference type="PANTHER" id="PTHR38480:SF1">
    <property type="entry name" value="SLR0254 PROTEIN"/>
    <property type="match status" value="1"/>
</dbReference>
<comment type="subcellular location">
    <subcellularLocation>
        <location evidence="1">Membrane</location>
        <topology evidence="1">Multi-pass membrane protein</topology>
    </subcellularLocation>
</comment>
<evidence type="ECO:0000259" key="6">
    <source>
        <dbReference type="Pfam" id="PF06271"/>
    </source>
</evidence>
<accession>A0A239B0A0</accession>
<name>A0A239B0A0_9FLAO</name>
<evidence type="ECO:0000313" key="8">
    <source>
        <dbReference type="Proteomes" id="UP000198379"/>
    </source>
</evidence>
<evidence type="ECO:0000313" key="7">
    <source>
        <dbReference type="EMBL" id="SNS00694.1"/>
    </source>
</evidence>
<dbReference type="InterPro" id="IPR010432">
    <property type="entry name" value="RDD"/>
</dbReference>
<evidence type="ECO:0000256" key="1">
    <source>
        <dbReference type="ARBA" id="ARBA00004141"/>
    </source>
</evidence>
<feature type="domain" description="RDD" evidence="6">
    <location>
        <begin position="20"/>
        <end position="140"/>
    </location>
</feature>
<dbReference type="EMBL" id="FZNY01000005">
    <property type="protein sequence ID" value="SNS00694.1"/>
    <property type="molecule type" value="Genomic_DNA"/>
</dbReference>
<evidence type="ECO:0000256" key="2">
    <source>
        <dbReference type="ARBA" id="ARBA00022692"/>
    </source>
</evidence>
<reference evidence="7 8" key="1">
    <citation type="submission" date="2017-06" db="EMBL/GenBank/DDBJ databases">
        <authorList>
            <person name="Kim H.J."/>
            <person name="Triplett B.A."/>
        </authorList>
    </citation>
    <scope>NUCLEOTIDE SEQUENCE [LARGE SCALE GENOMIC DNA]</scope>
    <source>
        <strain evidence="7 8">DSM 25597</strain>
    </source>
</reference>
<feature type="transmembrane region" description="Helical" evidence="5">
    <location>
        <begin position="106"/>
        <end position="126"/>
    </location>
</feature>
<sequence length="146" mass="16541">MQNNVIEYSFENTFQIAQKRTRIIAFIIDLFIYAIIGITLGYFLGEPINEIGFMLKGGTPIYVMMLLGFLLWPISEGIWGQTIGKRILNIKVLTNHYQSIDITASLTRYILGFIDYVLLIGFIVAANNKMNKRIGDIAANTIVVQM</sequence>
<evidence type="ECO:0000256" key="4">
    <source>
        <dbReference type="ARBA" id="ARBA00023136"/>
    </source>
</evidence>
<evidence type="ECO:0000256" key="3">
    <source>
        <dbReference type="ARBA" id="ARBA00022989"/>
    </source>
</evidence>
<dbReference type="PANTHER" id="PTHR38480">
    <property type="entry name" value="SLR0254 PROTEIN"/>
    <property type="match status" value="1"/>
</dbReference>
<feature type="transmembrane region" description="Helical" evidence="5">
    <location>
        <begin position="23"/>
        <end position="45"/>
    </location>
</feature>
<feature type="transmembrane region" description="Helical" evidence="5">
    <location>
        <begin position="57"/>
        <end position="75"/>
    </location>
</feature>
<dbReference type="AlphaFoldDB" id="A0A239B0A0"/>
<keyword evidence="2 5" id="KW-0812">Transmembrane</keyword>
<dbReference type="OrthoDB" id="1202010at2"/>
<gene>
    <name evidence="7" type="ORF">SAMN06265376_105222</name>
</gene>
<protein>
    <submittedName>
        <fullName evidence="7">Uncharacterized membrane protein YckC, RDD family</fullName>
    </submittedName>
</protein>
<proteinExistence type="predicted"/>
<evidence type="ECO:0000256" key="5">
    <source>
        <dbReference type="SAM" id="Phobius"/>
    </source>
</evidence>
<organism evidence="7 8">
    <name type="scientific">Dokdonia pacifica</name>
    <dbReference type="NCBI Taxonomy" id="1627892"/>
    <lineage>
        <taxon>Bacteria</taxon>
        <taxon>Pseudomonadati</taxon>
        <taxon>Bacteroidota</taxon>
        <taxon>Flavobacteriia</taxon>
        <taxon>Flavobacteriales</taxon>
        <taxon>Flavobacteriaceae</taxon>
        <taxon>Dokdonia</taxon>
    </lineage>
</organism>
<dbReference type="RefSeq" id="WP_089372474.1">
    <property type="nucleotide sequence ID" value="NZ_BMEP01000006.1"/>
</dbReference>
<keyword evidence="3 5" id="KW-1133">Transmembrane helix</keyword>
<keyword evidence="8" id="KW-1185">Reference proteome</keyword>